<reference evidence="1 2" key="1">
    <citation type="submission" date="2018-02" db="EMBL/GenBank/DDBJ databases">
        <title>Lelliotia aquatilis sp. nov., isolated from drinking water.</title>
        <authorList>
            <person name="Kaempfer P."/>
            <person name="Glaeser S."/>
            <person name="Exner M."/>
            <person name="Doijad S."/>
            <person name="Chakraborty T."/>
        </authorList>
    </citation>
    <scope>NUCLEOTIDE SEQUENCE [LARGE SCALE GENOMIC DNA]</scope>
    <source>
        <strain evidence="1 2">6331-17</strain>
    </source>
</reference>
<proteinExistence type="predicted"/>
<accession>A0ABX5A4E5</accession>
<evidence type="ECO:0000313" key="1">
    <source>
        <dbReference type="EMBL" id="POZ25268.1"/>
    </source>
</evidence>
<organism evidence="1 2">
    <name type="scientific">Lelliottia aquatilis</name>
    <dbReference type="NCBI Taxonomy" id="2080838"/>
    <lineage>
        <taxon>Bacteria</taxon>
        <taxon>Pseudomonadati</taxon>
        <taxon>Pseudomonadota</taxon>
        <taxon>Gammaproteobacteria</taxon>
        <taxon>Enterobacterales</taxon>
        <taxon>Enterobacteriaceae</taxon>
        <taxon>Lelliottia</taxon>
    </lineage>
</organism>
<keyword evidence="2" id="KW-1185">Reference proteome</keyword>
<evidence type="ECO:0000313" key="2">
    <source>
        <dbReference type="Proteomes" id="UP000237025"/>
    </source>
</evidence>
<protein>
    <submittedName>
        <fullName evidence="1">Uncharacterized protein</fullName>
    </submittedName>
</protein>
<comment type="caution">
    <text evidence="1">The sequence shown here is derived from an EMBL/GenBank/DDBJ whole genome shotgun (WGS) entry which is preliminary data.</text>
</comment>
<name>A0ABX5A4E5_9ENTR</name>
<gene>
    <name evidence="1" type="ORF">C3712_06510</name>
</gene>
<dbReference type="EMBL" id="PQVW01000003">
    <property type="protein sequence ID" value="POZ25268.1"/>
    <property type="molecule type" value="Genomic_DNA"/>
</dbReference>
<dbReference type="Proteomes" id="UP000237025">
    <property type="component" value="Unassembled WGS sequence"/>
</dbReference>
<sequence length="111" mass="11887">MAAAPYPAYMQMPKIPGINLPLPAGEGLGEGNKLAQKQKSRVAAAPYPAYMQMPKIPGINLPLLAGEGWGEGNRLAQKQKSRVAATPYPAFIRTLARHMAGLIVTYSLLQS</sequence>